<proteinExistence type="predicted"/>
<dbReference type="AlphaFoldDB" id="A0A8J5XSZ5"/>
<evidence type="ECO:0000259" key="1">
    <source>
        <dbReference type="Pfam" id="PF05050"/>
    </source>
</evidence>
<dbReference type="OrthoDB" id="10006218at2759"/>
<sequence length="258" mass="29471">MLRKLFEPELYPRAPVVRIFDRLFGRARATDRSLCAFGFEPNPPLEGRLVALEQAYAKRGWSLRIFTRTAASTRDGDIAFHYYDDLDLNVGSSIRPRPNRSRAEVGDGRQLRTTVRSIDLARFLVEHVHARRIPFGATSTVVVKLDVEGHEYVLLPHLIASGALCRVNLLFYEFHSGTRFVKNETDRAAKQDAEATMLRQIDGPKHLWGLRGCVTRATPMDDETYQRDDGQWRMPPVKQQLADKALRRPPPPLTPIPW</sequence>
<gene>
    <name evidence="2" type="ORF">KFE25_005564</name>
</gene>
<evidence type="ECO:0000313" key="2">
    <source>
        <dbReference type="EMBL" id="KAG8465994.1"/>
    </source>
</evidence>
<dbReference type="OMA" id="YRLSDWI"/>
<keyword evidence="3" id="KW-1185">Reference proteome</keyword>
<dbReference type="InterPro" id="IPR006342">
    <property type="entry name" value="FkbM_mtfrase"/>
</dbReference>
<name>A0A8J5XSZ5_DIALT</name>
<dbReference type="Pfam" id="PF05050">
    <property type="entry name" value="Methyltransf_21"/>
    <property type="match status" value="1"/>
</dbReference>
<feature type="domain" description="Methyltransferase FkbM" evidence="1">
    <location>
        <begin position="38"/>
        <end position="185"/>
    </location>
</feature>
<evidence type="ECO:0000313" key="3">
    <source>
        <dbReference type="Proteomes" id="UP000751190"/>
    </source>
</evidence>
<organism evidence="2 3">
    <name type="scientific">Diacronema lutheri</name>
    <name type="common">Unicellular marine alga</name>
    <name type="synonym">Monochrysis lutheri</name>
    <dbReference type="NCBI Taxonomy" id="2081491"/>
    <lineage>
        <taxon>Eukaryota</taxon>
        <taxon>Haptista</taxon>
        <taxon>Haptophyta</taxon>
        <taxon>Pavlovophyceae</taxon>
        <taxon>Pavlovales</taxon>
        <taxon>Pavlovaceae</taxon>
        <taxon>Diacronema</taxon>
    </lineage>
</organism>
<protein>
    <recommendedName>
        <fullName evidence="1">Methyltransferase FkbM domain-containing protein</fullName>
    </recommendedName>
</protein>
<comment type="caution">
    <text evidence="2">The sequence shown here is derived from an EMBL/GenBank/DDBJ whole genome shotgun (WGS) entry which is preliminary data.</text>
</comment>
<dbReference type="Gene3D" id="3.40.50.150">
    <property type="entry name" value="Vaccinia Virus protein VP39"/>
    <property type="match status" value="1"/>
</dbReference>
<dbReference type="Proteomes" id="UP000751190">
    <property type="component" value="Unassembled WGS sequence"/>
</dbReference>
<dbReference type="InterPro" id="IPR029063">
    <property type="entry name" value="SAM-dependent_MTases_sf"/>
</dbReference>
<accession>A0A8J5XSZ5</accession>
<dbReference type="EMBL" id="JAGTXO010000009">
    <property type="protein sequence ID" value="KAG8465994.1"/>
    <property type="molecule type" value="Genomic_DNA"/>
</dbReference>
<reference evidence="2" key="1">
    <citation type="submission" date="2021-05" db="EMBL/GenBank/DDBJ databases">
        <title>The genome of the haptophyte Pavlova lutheri (Diacronema luteri, Pavlovales) - a model for lipid biosynthesis in eukaryotic algae.</title>
        <authorList>
            <person name="Hulatt C.J."/>
            <person name="Posewitz M.C."/>
        </authorList>
    </citation>
    <scope>NUCLEOTIDE SEQUENCE</scope>
    <source>
        <strain evidence="2">NIVA-4/92</strain>
    </source>
</reference>